<proteinExistence type="predicted"/>
<protein>
    <submittedName>
        <fullName evidence="2">Uncharacterized protein</fullName>
    </submittedName>
</protein>
<feature type="compositionally biased region" description="Low complexity" evidence="1">
    <location>
        <begin position="17"/>
        <end position="46"/>
    </location>
</feature>
<evidence type="ECO:0000313" key="2">
    <source>
        <dbReference type="EMBL" id="KAK1595874.1"/>
    </source>
</evidence>
<evidence type="ECO:0000313" key="3">
    <source>
        <dbReference type="Proteomes" id="UP001230504"/>
    </source>
</evidence>
<evidence type="ECO:0000256" key="1">
    <source>
        <dbReference type="SAM" id="MobiDB-lite"/>
    </source>
</evidence>
<reference evidence="2" key="1">
    <citation type="submission" date="2021-06" db="EMBL/GenBank/DDBJ databases">
        <title>Comparative genomics, transcriptomics and evolutionary studies reveal genomic signatures of adaptation to plant cell wall in hemibiotrophic fungi.</title>
        <authorList>
            <consortium name="DOE Joint Genome Institute"/>
            <person name="Baroncelli R."/>
            <person name="Diaz J.F."/>
            <person name="Benocci T."/>
            <person name="Peng M."/>
            <person name="Battaglia E."/>
            <person name="Haridas S."/>
            <person name="Andreopoulos W."/>
            <person name="Labutti K."/>
            <person name="Pangilinan J."/>
            <person name="Floch G.L."/>
            <person name="Makela M.R."/>
            <person name="Henrissat B."/>
            <person name="Grigoriev I.V."/>
            <person name="Crouch J.A."/>
            <person name="De Vries R.P."/>
            <person name="Sukno S.A."/>
            <person name="Thon M.R."/>
        </authorList>
    </citation>
    <scope>NUCLEOTIDE SEQUENCE</scope>
    <source>
        <strain evidence="2">CBS 125086</strain>
    </source>
</reference>
<organism evidence="2 3">
    <name type="scientific">Colletotrichum navitas</name>
    <dbReference type="NCBI Taxonomy" id="681940"/>
    <lineage>
        <taxon>Eukaryota</taxon>
        <taxon>Fungi</taxon>
        <taxon>Dikarya</taxon>
        <taxon>Ascomycota</taxon>
        <taxon>Pezizomycotina</taxon>
        <taxon>Sordariomycetes</taxon>
        <taxon>Hypocreomycetidae</taxon>
        <taxon>Glomerellales</taxon>
        <taxon>Glomerellaceae</taxon>
        <taxon>Colletotrichum</taxon>
        <taxon>Colletotrichum graminicola species complex</taxon>
    </lineage>
</organism>
<dbReference type="Proteomes" id="UP001230504">
    <property type="component" value="Unassembled WGS sequence"/>
</dbReference>
<sequence length="105" mass="11319">MFSSKKRVGSWVGTLNPRRSSTTSTASSSSPSPSPRSPTFSIFSRSGTNSRKGSMASMTTMGNMEENEHLMAGQPKRAAYVPQHAAKSFMSTATSKEIRKNGEIL</sequence>
<dbReference type="EMBL" id="JAHLJV010000014">
    <property type="protein sequence ID" value="KAK1595874.1"/>
    <property type="molecule type" value="Genomic_DNA"/>
</dbReference>
<feature type="compositionally biased region" description="Polar residues" evidence="1">
    <location>
        <begin position="47"/>
        <end position="56"/>
    </location>
</feature>
<name>A0AAD8Q785_9PEZI</name>
<dbReference type="GeneID" id="85447683"/>
<comment type="caution">
    <text evidence="2">The sequence shown here is derived from an EMBL/GenBank/DDBJ whole genome shotgun (WGS) entry which is preliminary data.</text>
</comment>
<dbReference type="AlphaFoldDB" id="A0AAD8Q785"/>
<feature type="region of interest" description="Disordered" evidence="1">
    <location>
        <begin position="1"/>
        <end position="56"/>
    </location>
</feature>
<accession>A0AAD8Q785</accession>
<dbReference type="RefSeq" id="XP_060416851.1">
    <property type="nucleotide sequence ID" value="XM_060563443.1"/>
</dbReference>
<gene>
    <name evidence="2" type="ORF">LY79DRAFT_667823</name>
</gene>
<keyword evidence="3" id="KW-1185">Reference proteome</keyword>